<dbReference type="EMBL" id="LSRX01000115">
    <property type="protein sequence ID" value="OLQ08532.1"/>
    <property type="molecule type" value="Genomic_DNA"/>
</dbReference>
<keyword evidence="3" id="KW-0547">Nucleotide-binding</keyword>
<evidence type="ECO:0000256" key="1">
    <source>
        <dbReference type="ARBA" id="ARBA00022527"/>
    </source>
</evidence>
<evidence type="ECO:0000256" key="5">
    <source>
        <dbReference type="ARBA" id="ARBA00022840"/>
    </source>
</evidence>
<dbReference type="PROSITE" id="PS50011">
    <property type="entry name" value="PROTEIN_KINASE_DOM"/>
    <property type="match status" value="1"/>
</dbReference>
<dbReference type="PANTHER" id="PTHR24345">
    <property type="entry name" value="SERINE/THREONINE-PROTEIN KINASE PLK"/>
    <property type="match status" value="1"/>
</dbReference>
<dbReference type="OrthoDB" id="193931at2759"/>
<dbReference type="PANTHER" id="PTHR24345:SF91">
    <property type="entry name" value="SERINE_THREONINE-PROTEIN KINASE PLK4"/>
    <property type="match status" value="1"/>
</dbReference>
<dbReference type="InterPro" id="IPR000719">
    <property type="entry name" value="Prot_kinase_dom"/>
</dbReference>
<organism evidence="8 9">
    <name type="scientific">Symbiodinium microadriaticum</name>
    <name type="common">Dinoflagellate</name>
    <name type="synonym">Zooxanthella microadriatica</name>
    <dbReference type="NCBI Taxonomy" id="2951"/>
    <lineage>
        <taxon>Eukaryota</taxon>
        <taxon>Sar</taxon>
        <taxon>Alveolata</taxon>
        <taxon>Dinophyceae</taxon>
        <taxon>Suessiales</taxon>
        <taxon>Symbiodiniaceae</taxon>
        <taxon>Symbiodinium</taxon>
    </lineage>
</organism>
<keyword evidence="1" id="KW-0723">Serine/threonine-protein kinase</keyword>
<keyword evidence="9" id="KW-1185">Reference proteome</keyword>
<dbReference type="Pfam" id="PF00069">
    <property type="entry name" value="Pkinase"/>
    <property type="match status" value="1"/>
</dbReference>
<protein>
    <submittedName>
        <fullName evidence="8">Putative serine/threonine-protein kinase fhkD</fullName>
    </submittedName>
</protein>
<evidence type="ECO:0000256" key="2">
    <source>
        <dbReference type="ARBA" id="ARBA00022679"/>
    </source>
</evidence>
<evidence type="ECO:0000256" key="6">
    <source>
        <dbReference type="SAM" id="MobiDB-lite"/>
    </source>
</evidence>
<sequence>MTSTQALLSRPGKPPRFSEEETIFVFWQLVDGLKFLHSKNVIHRDLKLENVLICNSQPAKDGQFLYNVKISDFGLSKALGPMEDQATSCVGSRRYVAPEVLRRGQGYDKAVDIWALGVLTFVLLSGRFPTENTLAASQSSLDQAIDALVVTQAGKKILKDLLQLDSRRRTSLREVERSVWHSDDEELTMMLPPTQPSQASASFCSAPSQSDLLEGDSFVIDLAQCWIPPPAPYNEPFGPSDVQEPDPELEPQSLPSMSNLMTESFMAGEMEVESKVSD</sequence>
<proteinExistence type="predicted"/>
<name>A0A1Q9EM77_SYMMI</name>
<dbReference type="InterPro" id="IPR008271">
    <property type="entry name" value="Ser/Thr_kinase_AS"/>
</dbReference>
<keyword evidence="2" id="KW-0808">Transferase</keyword>
<dbReference type="GO" id="GO:0004674">
    <property type="term" value="F:protein serine/threonine kinase activity"/>
    <property type="evidence" value="ECO:0007669"/>
    <property type="project" value="UniProtKB-KW"/>
</dbReference>
<dbReference type="GO" id="GO:0005524">
    <property type="term" value="F:ATP binding"/>
    <property type="evidence" value="ECO:0007669"/>
    <property type="project" value="UniProtKB-KW"/>
</dbReference>
<keyword evidence="5" id="KW-0067">ATP-binding</keyword>
<feature type="region of interest" description="Disordered" evidence="6">
    <location>
        <begin position="231"/>
        <end position="256"/>
    </location>
</feature>
<accession>A0A1Q9EM77</accession>
<dbReference type="AlphaFoldDB" id="A0A1Q9EM77"/>
<dbReference type="SUPFAM" id="SSF56112">
    <property type="entry name" value="Protein kinase-like (PK-like)"/>
    <property type="match status" value="1"/>
</dbReference>
<comment type="caution">
    <text evidence="8">The sequence shown here is derived from an EMBL/GenBank/DDBJ whole genome shotgun (WGS) entry which is preliminary data.</text>
</comment>
<dbReference type="InterPro" id="IPR011009">
    <property type="entry name" value="Kinase-like_dom_sf"/>
</dbReference>
<dbReference type="GO" id="GO:0005634">
    <property type="term" value="C:nucleus"/>
    <property type="evidence" value="ECO:0007669"/>
    <property type="project" value="TreeGrafter"/>
</dbReference>
<evidence type="ECO:0000313" key="9">
    <source>
        <dbReference type="Proteomes" id="UP000186817"/>
    </source>
</evidence>
<feature type="domain" description="Protein kinase" evidence="7">
    <location>
        <begin position="1"/>
        <end position="181"/>
    </location>
</feature>
<evidence type="ECO:0000256" key="4">
    <source>
        <dbReference type="ARBA" id="ARBA00022777"/>
    </source>
</evidence>
<reference evidence="8 9" key="1">
    <citation type="submission" date="2016-02" db="EMBL/GenBank/DDBJ databases">
        <title>Genome analysis of coral dinoflagellate symbionts highlights evolutionary adaptations to a symbiotic lifestyle.</title>
        <authorList>
            <person name="Aranda M."/>
            <person name="Li Y."/>
            <person name="Liew Y.J."/>
            <person name="Baumgarten S."/>
            <person name="Simakov O."/>
            <person name="Wilson M."/>
            <person name="Piel J."/>
            <person name="Ashoor H."/>
            <person name="Bougouffa S."/>
            <person name="Bajic V.B."/>
            <person name="Ryu T."/>
            <person name="Ravasi T."/>
            <person name="Bayer T."/>
            <person name="Micklem G."/>
            <person name="Kim H."/>
            <person name="Bhak J."/>
            <person name="Lajeunesse T.C."/>
            <person name="Voolstra C.R."/>
        </authorList>
    </citation>
    <scope>NUCLEOTIDE SEQUENCE [LARGE SCALE GENOMIC DNA]</scope>
    <source>
        <strain evidence="8 9">CCMP2467</strain>
    </source>
</reference>
<evidence type="ECO:0000259" key="7">
    <source>
        <dbReference type="PROSITE" id="PS50011"/>
    </source>
</evidence>
<dbReference type="SMART" id="SM00220">
    <property type="entry name" value="S_TKc"/>
    <property type="match status" value="1"/>
</dbReference>
<keyword evidence="4 8" id="KW-0418">Kinase</keyword>
<dbReference type="PROSITE" id="PS00108">
    <property type="entry name" value="PROTEIN_KINASE_ST"/>
    <property type="match status" value="1"/>
</dbReference>
<evidence type="ECO:0000256" key="3">
    <source>
        <dbReference type="ARBA" id="ARBA00022741"/>
    </source>
</evidence>
<evidence type="ECO:0000313" key="8">
    <source>
        <dbReference type="EMBL" id="OLQ08532.1"/>
    </source>
</evidence>
<dbReference type="Gene3D" id="1.10.510.10">
    <property type="entry name" value="Transferase(Phosphotransferase) domain 1"/>
    <property type="match status" value="1"/>
</dbReference>
<gene>
    <name evidence="8" type="primary">fhkD</name>
    <name evidence="8" type="ORF">AK812_SmicGene7932</name>
</gene>
<dbReference type="Proteomes" id="UP000186817">
    <property type="component" value="Unassembled WGS sequence"/>
</dbReference>